<protein>
    <submittedName>
        <fullName evidence="1">Uncharacterized protein</fullName>
    </submittedName>
</protein>
<accession>A0A834ZHD7</accession>
<evidence type="ECO:0000313" key="1">
    <source>
        <dbReference type="EMBL" id="KAF8406692.1"/>
    </source>
</evidence>
<proteinExistence type="predicted"/>
<dbReference type="InterPro" id="IPR004320">
    <property type="entry name" value="BPS1_pln"/>
</dbReference>
<dbReference type="OMA" id="STPCWIT"/>
<sequence length="446" mass="51040">MVAGFRRSFSFPNRLSPPEKRYHVRSTSLPCRISHPLISQLRDEIHDLRAWESKSDNPTSAWLCDGLTGLSKLHHSLDDLLQLSQTHDSLRRRSNWVENLLEVFLHFVDVYGIFRAALLGLKEEQLAAQVAIRRRDHSKIALYVKARKRMDKEMAKLASVVRSIWRRSAPRSVSVSDGDIDQLTGVLWDVNEVTVSVSIALFNGVSSSSSYMPFKSWMVWKVLKKRNKTKREEGIQEFQEVGVVESLRKEGEEEVRIMALRRLQDLEECIGGIESGSESVFRSLINTRVLLLNILTQRLSVTLWFIWKLRNDVVFNGTKPDPIATIEELERFIATLEGPRRLLKDLPDPRQPPDREWVKINVDGAALINEAATDNRIVLEDVQRLRERSSRVRFAFVPRSVNVEAHEAAQEALLQSIGLMLPPLSEESSVRSQGQGSMVLFHYDDQ</sequence>
<reference evidence="1 2" key="1">
    <citation type="submission" date="2020-04" db="EMBL/GenBank/DDBJ databases">
        <title>Plant Genome Project.</title>
        <authorList>
            <person name="Zhang R.-G."/>
        </authorList>
    </citation>
    <scope>NUCLEOTIDE SEQUENCE [LARGE SCALE GENOMIC DNA]</scope>
    <source>
        <strain evidence="1">YNK0</strain>
        <tissue evidence="1">Leaf</tissue>
    </source>
</reference>
<keyword evidence="2" id="KW-1185">Reference proteome</keyword>
<name>A0A834ZHD7_TETSI</name>
<dbReference type="Pfam" id="PF03087">
    <property type="entry name" value="BPS1"/>
    <property type="match status" value="1"/>
</dbReference>
<dbReference type="Proteomes" id="UP000655225">
    <property type="component" value="Unassembled WGS sequence"/>
</dbReference>
<dbReference type="OrthoDB" id="695739at2759"/>
<organism evidence="1 2">
    <name type="scientific">Tetracentron sinense</name>
    <name type="common">Spur-leaf</name>
    <dbReference type="NCBI Taxonomy" id="13715"/>
    <lineage>
        <taxon>Eukaryota</taxon>
        <taxon>Viridiplantae</taxon>
        <taxon>Streptophyta</taxon>
        <taxon>Embryophyta</taxon>
        <taxon>Tracheophyta</taxon>
        <taxon>Spermatophyta</taxon>
        <taxon>Magnoliopsida</taxon>
        <taxon>Trochodendrales</taxon>
        <taxon>Trochodendraceae</taxon>
        <taxon>Tetracentron</taxon>
    </lineage>
</organism>
<gene>
    <name evidence="1" type="ORF">HHK36_008783</name>
</gene>
<dbReference type="EMBL" id="JABCRI010000005">
    <property type="protein sequence ID" value="KAF8406692.1"/>
    <property type="molecule type" value="Genomic_DNA"/>
</dbReference>
<evidence type="ECO:0000313" key="2">
    <source>
        <dbReference type="Proteomes" id="UP000655225"/>
    </source>
</evidence>
<dbReference type="GO" id="GO:0048364">
    <property type="term" value="P:root development"/>
    <property type="evidence" value="ECO:0007669"/>
    <property type="project" value="InterPro"/>
</dbReference>
<dbReference type="GO" id="GO:0048367">
    <property type="term" value="P:shoot system development"/>
    <property type="evidence" value="ECO:0007669"/>
    <property type="project" value="InterPro"/>
</dbReference>
<dbReference type="AlphaFoldDB" id="A0A834ZHD7"/>
<comment type="caution">
    <text evidence="1">The sequence shown here is derived from an EMBL/GenBank/DDBJ whole genome shotgun (WGS) entry which is preliminary data.</text>
</comment>
<dbReference type="PANTHER" id="PTHR33070">
    <property type="entry name" value="OS06G0725500 PROTEIN"/>
    <property type="match status" value="1"/>
</dbReference>
<dbReference type="PANTHER" id="PTHR33070:SF49">
    <property type="entry name" value="OS06G0725500 PROTEIN"/>
    <property type="match status" value="1"/>
</dbReference>